<feature type="domain" description="Carbohydrate-binding module family 96" evidence="4">
    <location>
        <begin position="58"/>
        <end position="90"/>
    </location>
</feature>
<evidence type="ECO:0000313" key="5">
    <source>
        <dbReference type="EMBL" id="GGF84785.1"/>
    </source>
</evidence>
<sequence length="103" mass="11148">MIGVKKMFKLKRVKVASRIFKVFLVGVLLQSFVVTWNGAAPISAAESVGDPANDPTVVQWSPIEDTYVNAGGNAGNNYGSSNLLLVKNYDIDSNLNRASVFEI</sequence>
<evidence type="ECO:0000313" key="6">
    <source>
        <dbReference type="Proteomes" id="UP000637643"/>
    </source>
</evidence>
<reference evidence="5" key="1">
    <citation type="journal article" date="2014" name="Int. J. Syst. Evol. Microbiol.">
        <title>Complete genome sequence of Corynebacterium casei LMG S-19264T (=DSM 44701T), isolated from a smear-ripened cheese.</title>
        <authorList>
            <consortium name="US DOE Joint Genome Institute (JGI-PGF)"/>
            <person name="Walter F."/>
            <person name="Albersmeier A."/>
            <person name="Kalinowski J."/>
            <person name="Ruckert C."/>
        </authorList>
    </citation>
    <scope>NUCLEOTIDE SEQUENCE</scope>
    <source>
        <strain evidence="5">CGMCC 1.16134</strain>
    </source>
</reference>
<protein>
    <recommendedName>
        <fullName evidence="4">Carbohydrate-binding module family 96 domain-containing protein</fullName>
    </recommendedName>
</protein>
<evidence type="ECO:0000256" key="3">
    <source>
        <dbReference type="ARBA" id="ARBA00022729"/>
    </source>
</evidence>
<dbReference type="AlphaFoldDB" id="A0A917CCZ4"/>
<evidence type="ECO:0000259" key="4">
    <source>
        <dbReference type="Pfam" id="PF24517"/>
    </source>
</evidence>
<keyword evidence="2" id="KW-0964">Secreted</keyword>
<dbReference type="GO" id="GO:0005576">
    <property type="term" value="C:extracellular region"/>
    <property type="evidence" value="ECO:0007669"/>
    <property type="project" value="UniProtKB-SubCell"/>
</dbReference>
<accession>A0A917CCZ4</accession>
<comment type="caution">
    <text evidence="5">The sequence shown here is derived from an EMBL/GenBank/DDBJ whole genome shotgun (WGS) entry which is preliminary data.</text>
</comment>
<gene>
    <name evidence="5" type="ORF">GCM10010912_32470</name>
</gene>
<dbReference type="Proteomes" id="UP000637643">
    <property type="component" value="Unassembled WGS sequence"/>
</dbReference>
<keyword evidence="3" id="KW-0732">Signal</keyword>
<evidence type="ECO:0000256" key="2">
    <source>
        <dbReference type="ARBA" id="ARBA00022525"/>
    </source>
</evidence>
<name>A0A917CCZ4_9BACL</name>
<proteinExistence type="predicted"/>
<dbReference type="InterPro" id="IPR055372">
    <property type="entry name" value="CBM96"/>
</dbReference>
<evidence type="ECO:0000256" key="1">
    <source>
        <dbReference type="ARBA" id="ARBA00004613"/>
    </source>
</evidence>
<comment type="subcellular location">
    <subcellularLocation>
        <location evidence="1">Secreted</location>
    </subcellularLocation>
</comment>
<dbReference type="EMBL" id="BMKR01000012">
    <property type="protein sequence ID" value="GGF84785.1"/>
    <property type="molecule type" value="Genomic_DNA"/>
</dbReference>
<dbReference type="Pfam" id="PF24517">
    <property type="entry name" value="CBM96"/>
    <property type="match status" value="1"/>
</dbReference>
<organism evidence="5 6">
    <name type="scientific">Paenibacillus albidus</name>
    <dbReference type="NCBI Taxonomy" id="2041023"/>
    <lineage>
        <taxon>Bacteria</taxon>
        <taxon>Bacillati</taxon>
        <taxon>Bacillota</taxon>
        <taxon>Bacilli</taxon>
        <taxon>Bacillales</taxon>
        <taxon>Paenibacillaceae</taxon>
        <taxon>Paenibacillus</taxon>
    </lineage>
</organism>
<reference evidence="5" key="2">
    <citation type="submission" date="2020-09" db="EMBL/GenBank/DDBJ databases">
        <authorList>
            <person name="Sun Q."/>
            <person name="Zhou Y."/>
        </authorList>
    </citation>
    <scope>NUCLEOTIDE SEQUENCE</scope>
    <source>
        <strain evidence="5">CGMCC 1.16134</strain>
    </source>
</reference>
<keyword evidence="6" id="KW-1185">Reference proteome</keyword>